<dbReference type="Proteomes" id="UP000199695">
    <property type="component" value="Unassembled WGS sequence"/>
</dbReference>
<protein>
    <submittedName>
        <fullName evidence="1">Uncharacterized protein</fullName>
    </submittedName>
</protein>
<sequence>MRNDSHLGYEPQRLEIDKFHGSCDVSTLTLQESFLDLGEYEIEKGIR</sequence>
<keyword evidence="2" id="KW-1185">Reference proteome</keyword>
<evidence type="ECO:0000313" key="2">
    <source>
        <dbReference type="Proteomes" id="UP000199695"/>
    </source>
</evidence>
<dbReference type="EMBL" id="FOCQ01000007">
    <property type="protein sequence ID" value="SEN21851.1"/>
    <property type="molecule type" value="Genomic_DNA"/>
</dbReference>
<accession>A0A1H8EQJ0</accession>
<proteinExistence type="predicted"/>
<evidence type="ECO:0000313" key="1">
    <source>
        <dbReference type="EMBL" id="SEN21851.1"/>
    </source>
</evidence>
<name>A0A1H8EQJ0_9BACL</name>
<organism evidence="1 2">
    <name type="scientific">Lihuaxuella thermophila</name>
    <dbReference type="NCBI Taxonomy" id="1173111"/>
    <lineage>
        <taxon>Bacteria</taxon>
        <taxon>Bacillati</taxon>
        <taxon>Bacillota</taxon>
        <taxon>Bacilli</taxon>
        <taxon>Bacillales</taxon>
        <taxon>Thermoactinomycetaceae</taxon>
        <taxon>Lihuaxuella</taxon>
    </lineage>
</organism>
<reference evidence="1 2" key="1">
    <citation type="submission" date="2016-10" db="EMBL/GenBank/DDBJ databases">
        <authorList>
            <person name="de Groot N.N."/>
        </authorList>
    </citation>
    <scope>NUCLEOTIDE SEQUENCE [LARGE SCALE GENOMIC DNA]</scope>
    <source>
        <strain evidence="1 2">DSM 46701</strain>
    </source>
</reference>
<gene>
    <name evidence="1" type="ORF">SAMN05444955_107123</name>
</gene>
<dbReference type="AlphaFoldDB" id="A0A1H8EQJ0"/>